<reference evidence="1" key="1">
    <citation type="submission" date="2016-02" db="EMBL/GenBank/DDBJ databases">
        <title>WGS assembly of Manihot esculenta.</title>
        <authorList>
            <person name="Bredeson J.V."/>
            <person name="Prochnik S.E."/>
            <person name="Lyons J.B."/>
            <person name="Schmutz J."/>
            <person name="Grimwood J."/>
            <person name="Vrebalov J."/>
            <person name="Bart R.S."/>
            <person name="Amuge T."/>
            <person name="Ferguson M.E."/>
            <person name="Green R."/>
            <person name="Putnam N."/>
            <person name="Stites J."/>
            <person name="Rounsley S."/>
            <person name="Rokhsar D.S."/>
        </authorList>
    </citation>
    <scope>NUCLEOTIDE SEQUENCE [LARGE SCALE GENOMIC DNA]</scope>
    <source>
        <tissue evidence="1">Leaf</tissue>
    </source>
</reference>
<evidence type="ECO:0000313" key="1">
    <source>
        <dbReference type="EMBL" id="OAY51923.1"/>
    </source>
</evidence>
<name>A0A2C9VZL1_MANES</name>
<dbReference type="EMBL" id="CM004390">
    <property type="protein sequence ID" value="OAY51923.1"/>
    <property type="molecule type" value="Genomic_DNA"/>
</dbReference>
<organism evidence="1">
    <name type="scientific">Manihot esculenta</name>
    <name type="common">Cassava</name>
    <name type="synonym">Jatropha manihot</name>
    <dbReference type="NCBI Taxonomy" id="3983"/>
    <lineage>
        <taxon>Eukaryota</taxon>
        <taxon>Viridiplantae</taxon>
        <taxon>Streptophyta</taxon>
        <taxon>Embryophyta</taxon>
        <taxon>Tracheophyta</taxon>
        <taxon>Spermatophyta</taxon>
        <taxon>Magnoliopsida</taxon>
        <taxon>eudicotyledons</taxon>
        <taxon>Gunneridae</taxon>
        <taxon>Pentapetalae</taxon>
        <taxon>rosids</taxon>
        <taxon>fabids</taxon>
        <taxon>Malpighiales</taxon>
        <taxon>Euphorbiaceae</taxon>
        <taxon>Crotonoideae</taxon>
        <taxon>Manihoteae</taxon>
        <taxon>Manihot</taxon>
    </lineage>
</organism>
<accession>A0A2C9VZL1</accession>
<dbReference type="AlphaFoldDB" id="A0A2C9VZL1"/>
<protein>
    <submittedName>
        <fullName evidence="1">Uncharacterized protein</fullName>
    </submittedName>
</protein>
<proteinExistence type="predicted"/>
<gene>
    <name evidence="1" type="ORF">MANES_04G043200</name>
</gene>
<sequence>MWSATVWRCELNTALKMLIFPFDIVHFEMCSVFTVSSTCKLKNNHSNTYSEIKVNTILDRKVDDSISKYIMFKHYKSNTCILIVNS</sequence>